<dbReference type="VEuPathDB" id="FungiDB:NECHADRAFT_83544"/>
<dbReference type="InterPro" id="IPR029065">
    <property type="entry name" value="Enolase_C-like"/>
</dbReference>
<dbReference type="Pfam" id="PF13378">
    <property type="entry name" value="MR_MLE_C"/>
    <property type="match status" value="1"/>
</dbReference>
<dbReference type="STRING" id="660122.C7Z4B3"/>
<keyword evidence="4" id="KW-0413">Isomerase</keyword>
<dbReference type="Proteomes" id="UP000005206">
    <property type="component" value="Chromosome 8"/>
</dbReference>
<dbReference type="EMBL" id="GG698909">
    <property type="protein sequence ID" value="EEU41286.1"/>
    <property type="molecule type" value="Genomic_DNA"/>
</dbReference>
<comment type="similarity">
    <text evidence="2">Belongs to the mandelate racemase/muconate lactonizing enzyme family.</text>
</comment>
<dbReference type="OrthoDB" id="2943660at2759"/>
<dbReference type="HOGENOM" id="CLU_030273_4_5_1"/>
<dbReference type="SUPFAM" id="SSF54826">
    <property type="entry name" value="Enolase N-terminal domain-like"/>
    <property type="match status" value="1"/>
</dbReference>
<dbReference type="GO" id="GO:0016854">
    <property type="term" value="F:racemase and epimerase activity"/>
    <property type="evidence" value="ECO:0007669"/>
    <property type="project" value="UniProtKB-ARBA"/>
</dbReference>
<dbReference type="InterPro" id="IPR013341">
    <property type="entry name" value="Mandelate_racemase_N_dom"/>
</dbReference>
<dbReference type="PROSITE" id="PS00909">
    <property type="entry name" value="MR_MLE_2"/>
    <property type="match status" value="1"/>
</dbReference>
<protein>
    <recommendedName>
        <fullName evidence="5">Mandelate racemase/muconate lactonizing enzyme C-terminal domain-containing protein</fullName>
    </recommendedName>
</protein>
<dbReference type="SFLD" id="SFLDS00001">
    <property type="entry name" value="Enolase"/>
    <property type="match status" value="1"/>
</dbReference>
<dbReference type="InParanoid" id="C7Z4B3"/>
<dbReference type="AlphaFoldDB" id="C7Z4B3"/>
<keyword evidence="7" id="KW-1185">Reference proteome</keyword>
<dbReference type="Gene3D" id="3.20.20.120">
    <property type="entry name" value="Enolase-like C-terminal domain"/>
    <property type="match status" value="1"/>
</dbReference>
<accession>C7Z4B3</accession>
<organism evidence="6 7">
    <name type="scientific">Fusarium vanettenii (strain ATCC MYA-4622 / CBS 123669 / FGSC 9596 / NRRL 45880 / 77-13-4)</name>
    <name type="common">Fusarium solani subsp. pisi</name>
    <dbReference type="NCBI Taxonomy" id="660122"/>
    <lineage>
        <taxon>Eukaryota</taxon>
        <taxon>Fungi</taxon>
        <taxon>Dikarya</taxon>
        <taxon>Ascomycota</taxon>
        <taxon>Pezizomycotina</taxon>
        <taxon>Sordariomycetes</taxon>
        <taxon>Hypocreomycetidae</taxon>
        <taxon>Hypocreales</taxon>
        <taxon>Nectriaceae</taxon>
        <taxon>Fusarium</taxon>
        <taxon>Fusarium solani species complex</taxon>
        <taxon>Fusarium vanettenii</taxon>
    </lineage>
</organism>
<dbReference type="PANTHER" id="PTHR48073">
    <property type="entry name" value="O-SUCCINYLBENZOATE SYNTHASE-RELATED"/>
    <property type="match status" value="1"/>
</dbReference>
<dbReference type="KEGG" id="nhe:NECHADRAFT_83544"/>
<evidence type="ECO:0000313" key="6">
    <source>
        <dbReference type="EMBL" id="EEU41286.1"/>
    </source>
</evidence>
<dbReference type="SMART" id="SM00922">
    <property type="entry name" value="MR_MLE"/>
    <property type="match status" value="1"/>
</dbReference>
<dbReference type="Gene3D" id="3.30.390.10">
    <property type="entry name" value="Enolase-like, N-terminal domain"/>
    <property type="match status" value="1"/>
</dbReference>
<evidence type="ECO:0000313" key="7">
    <source>
        <dbReference type="Proteomes" id="UP000005206"/>
    </source>
</evidence>
<evidence type="ECO:0000256" key="1">
    <source>
        <dbReference type="ARBA" id="ARBA00001946"/>
    </source>
</evidence>
<keyword evidence="3" id="KW-0479">Metal-binding</keyword>
<dbReference type="eggNOG" id="ENOG502RS4R">
    <property type="taxonomic scope" value="Eukaryota"/>
</dbReference>
<evidence type="ECO:0000259" key="5">
    <source>
        <dbReference type="SMART" id="SM00922"/>
    </source>
</evidence>
<dbReference type="RefSeq" id="XP_003046999.1">
    <property type="nucleotide sequence ID" value="XM_003046953.1"/>
</dbReference>
<dbReference type="InterPro" id="IPR029017">
    <property type="entry name" value="Enolase-like_N"/>
</dbReference>
<dbReference type="PANTHER" id="PTHR48073:SF2">
    <property type="entry name" value="O-SUCCINYLBENZOATE SYNTHASE"/>
    <property type="match status" value="1"/>
</dbReference>
<dbReference type="InterPro" id="IPR018110">
    <property type="entry name" value="Mandel_Rmase/mucon_lact_enz_CS"/>
</dbReference>
<dbReference type="InterPro" id="IPR036849">
    <property type="entry name" value="Enolase-like_C_sf"/>
</dbReference>
<dbReference type="PROSITE" id="PS00435">
    <property type="entry name" value="PEROXIDASE_1"/>
    <property type="match status" value="1"/>
</dbReference>
<dbReference type="GeneID" id="9675335"/>
<dbReference type="SFLD" id="SFLDG00180">
    <property type="entry name" value="muconate_cycloisomerase"/>
    <property type="match status" value="1"/>
</dbReference>
<dbReference type="OMA" id="FARTIGQ"/>
<sequence length="406" mass="42847">MASTYSERLTPLDHLMPRTYVGAVFSFRTTESTTAICPQLQDGLTICHQSKMHINEITVFTYDVNYNYGTFTLSGGRSGGLEGWAESAPLGGAYLPSFFNGELAALKELSPSSLGLDPRSPAQVVAVMDGILMSGTTAKSIIDIACWDILGKAVGLPTSVLLGGRLNEELRAFSVVGLSDTATGVEKARAEVEKGAKAMQAKVGDDPLSDARRVTAIREALPESVDIWADANGGYNLSQALTFARALPQGMTVAIEQPCASLADCGEVGRRTGLPIISDESIVTLKDLISAHALGITGVNIKSSRVGGFTKARTLRDVAVALNMLVTIDDTWGCALTTAQNLQLAASTPQKNMRGVDLFAEWTNPLVAEIPRLKGDGQISATDVPGNGFGAVDVALLGEPLFQIKA</sequence>
<feature type="domain" description="Mandelate racemase/muconate lactonizing enzyme C-terminal" evidence="5">
    <location>
        <begin position="185"/>
        <end position="275"/>
    </location>
</feature>
<name>C7Z4B3_FUSV7</name>
<evidence type="ECO:0000256" key="2">
    <source>
        <dbReference type="ARBA" id="ARBA00008031"/>
    </source>
</evidence>
<evidence type="ECO:0000256" key="4">
    <source>
        <dbReference type="ARBA" id="ARBA00023235"/>
    </source>
</evidence>
<proteinExistence type="inferred from homology"/>
<dbReference type="Pfam" id="PF02746">
    <property type="entry name" value="MR_MLE_N"/>
    <property type="match status" value="1"/>
</dbReference>
<gene>
    <name evidence="6" type="ORF">NECHADRAFT_83544</name>
</gene>
<comment type="cofactor">
    <cofactor evidence="1">
        <name>Mg(2+)</name>
        <dbReference type="ChEBI" id="CHEBI:18420"/>
    </cofactor>
</comment>
<dbReference type="SUPFAM" id="SSF51604">
    <property type="entry name" value="Enolase C-terminal domain-like"/>
    <property type="match status" value="1"/>
</dbReference>
<dbReference type="InterPro" id="IPR019793">
    <property type="entry name" value="Peroxidases_heam-ligand_BS"/>
</dbReference>
<evidence type="ECO:0000256" key="3">
    <source>
        <dbReference type="ARBA" id="ARBA00022723"/>
    </source>
</evidence>
<dbReference type="GO" id="GO:0046872">
    <property type="term" value="F:metal ion binding"/>
    <property type="evidence" value="ECO:0007669"/>
    <property type="project" value="UniProtKB-KW"/>
</dbReference>
<reference evidence="6 7" key="1">
    <citation type="journal article" date="2009" name="PLoS Genet.">
        <title>The genome of Nectria haematococca: contribution of supernumerary chromosomes to gene expansion.</title>
        <authorList>
            <person name="Coleman J.J."/>
            <person name="Rounsley S.D."/>
            <person name="Rodriguez-Carres M."/>
            <person name="Kuo A."/>
            <person name="Wasmann C.C."/>
            <person name="Grimwood J."/>
            <person name="Schmutz J."/>
            <person name="Taga M."/>
            <person name="White G.J."/>
            <person name="Zhou S."/>
            <person name="Schwartz D.C."/>
            <person name="Freitag M."/>
            <person name="Ma L.J."/>
            <person name="Danchin E.G."/>
            <person name="Henrissat B."/>
            <person name="Coutinho P.M."/>
            <person name="Nelson D.R."/>
            <person name="Straney D."/>
            <person name="Napoli C.A."/>
            <person name="Barker B.M."/>
            <person name="Gribskov M."/>
            <person name="Rep M."/>
            <person name="Kroken S."/>
            <person name="Molnar I."/>
            <person name="Rensing C."/>
            <person name="Kennell J.C."/>
            <person name="Zamora J."/>
            <person name="Farman M.L."/>
            <person name="Selker E.U."/>
            <person name="Salamov A."/>
            <person name="Shapiro H."/>
            <person name="Pangilinan J."/>
            <person name="Lindquist E."/>
            <person name="Lamers C."/>
            <person name="Grigoriev I.V."/>
            <person name="Geiser D.M."/>
            <person name="Covert S.F."/>
            <person name="Temporini E."/>
            <person name="Vanetten H.D."/>
        </authorList>
    </citation>
    <scope>NUCLEOTIDE SEQUENCE [LARGE SCALE GENOMIC DNA]</scope>
    <source>
        <strain evidence="7">ATCC MYA-4622 / CBS 123669 / FGSC 9596 / NRRL 45880 / 77-13-4</strain>
    </source>
</reference>
<dbReference type="InterPro" id="IPR013342">
    <property type="entry name" value="Mandelate_racemase_C"/>
</dbReference>
<dbReference type="GO" id="GO:0009063">
    <property type="term" value="P:amino acid catabolic process"/>
    <property type="evidence" value="ECO:0007669"/>
    <property type="project" value="InterPro"/>
</dbReference>